<accession>A0A815FTX5</accession>
<reference evidence="3" key="1">
    <citation type="submission" date="2021-02" db="EMBL/GenBank/DDBJ databases">
        <authorList>
            <person name="Nowell W R."/>
        </authorList>
    </citation>
    <scope>NUCLEOTIDE SEQUENCE</scope>
</reference>
<evidence type="ECO:0000313" key="4">
    <source>
        <dbReference type="EMBL" id="CAF1588613.1"/>
    </source>
</evidence>
<dbReference type="AlphaFoldDB" id="A0A815FTX5"/>
<dbReference type="SMART" id="SM00360">
    <property type="entry name" value="RRM"/>
    <property type="match status" value="2"/>
</dbReference>
<dbReference type="Gene3D" id="3.30.70.330">
    <property type="match status" value="1"/>
</dbReference>
<organism evidence="3 6">
    <name type="scientific">Adineta steineri</name>
    <dbReference type="NCBI Taxonomy" id="433720"/>
    <lineage>
        <taxon>Eukaryota</taxon>
        <taxon>Metazoa</taxon>
        <taxon>Spiralia</taxon>
        <taxon>Gnathifera</taxon>
        <taxon>Rotifera</taxon>
        <taxon>Eurotatoria</taxon>
        <taxon>Bdelloidea</taxon>
        <taxon>Adinetida</taxon>
        <taxon>Adinetidae</taxon>
        <taxon>Adineta</taxon>
    </lineage>
</organism>
<dbReference type="SUPFAM" id="SSF54928">
    <property type="entry name" value="RNA-binding domain, RBD"/>
    <property type="match status" value="1"/>
</dbReference>
<dbReference type="InterPro" id="IPR012677">
    <property type="entry name" value="Nucleotide-bd_a/b_plait_sf"/>
</dbReference>
<evidence type="ECO:0000313" key="5">
    <source>
        <dbReference type="Proteomes" id="UP000663832"/>
    </source>
</evidence>
<dbReference type="PROSITE" id="PS50102">
    <property type="entry name" value="RRM"/>
    <property type="match status" value="1"/>
</dbReference>
<protein>
    <recommendedName>
        <fullName evidence="2">RRM domain-containing protein</fullName>
    </recommendedName>
</protein>
<comment type="caution">
    <text evidence="3">The sequence shown here is derived from an EMBL/GenBank/DDBJ whole genome shotgun (WGS) entry which is preliminary data.</text>
</comment>
<sequence>MSIEQNLEDFFAELSNTQQNHSYETSTFMTTTQNIANHETIDNQDSSLDDFMNILAYNTSSTVPFKSVQTGESINTIEKYQNQQVAHESSTVMNTTTTTTTAVNINTKNNIKKRKFNEDINRYKTLVVLGLRSDVNEIDLYRHFIGCIKVTLKPCKSETYLKYAFIEHRTIKEAECNFKRSLNYLLFGSKCYMKYTGDSSSLPIGYRFDNERTIVVKNIPQNVTEDDLHQLFINCSISKYCPSRIVHHRTLSAPIMNKTKTLSGYAFLVYNTVQEASNFIEHADQYQINGQQLIISAYIDSRQL</sequence>
<keyword evidence="1" id="KW-0694">RNA-binding</keyword>
<keyword evidence="5" id="KW-1185">Reference proteome</keyword>
<evidence type="ECO:0000313" key="6">
    <source>
        <dbReference type="Proteomes" id="UP000663877"/>
    </source>
</evidence>
<dbReference type="InterPro" id="IPR035979">
    <property type="entry name" value="RBD_domain_sf"/>
</dbReference>
<dbReference type="Proteomes" id="UP000663877">
    <property type="component" value="Unassembled WGS sequence"/>
</dbReference>
<evidence type="ECO:0000313" key="3">
    <source>
        <dbReference type="EMBL" id="CAF1328965.1"/>
    </source>
</evidence>
<dbReference type="CDD" id="cd00590">
    <property type="entry name" value="RRM_SF"/>
    <property type="match status" value="1"/>
</dbReference>
<dbReference type="Proteomes" id="UP000663832">
    <property type="component" value="Unassembled WGS sequence"/>
</dbReference>
<gene>
    <name evidence="3" type="ORF">BJG266_LOCUS33774</name>
    <name evidence="4" type="ORF">QVE165_LOCUS50952</name>
</gene>
<evidence type="ECO:0000256" key="1">
    <source>
        <dbReference type="PROSITE-ProRule" id="PRU00176"/>
    </source>
</evidence>
<dbReference type="InterPro" id="IPR000504">
    <property type="entry name" value="RRM_dom"/>
</dbReference>
<name>A0A815FTX5_9BILA</name>
<dbReference type="EMBL" id="CAJNOI010000682">
    <property type="protein sequence ID" value="CAF1328965.1"/>
    <property type="molecule type" value="Genomic_DNA"/>
</dbReference>
<evidence type="ECO:0000259" key="2">
    <source>
        <dbReference type="PROSITE" id="PS50102"/>
    </source>
</evidence>
<feature type="domain" description="RRM" evidence="2">
    <location>
        <begin position="212"/>
        <end position="304"/>
    </location>
</feature>
<proteinExistence type="predicted"/>
<dbReference type="OrthoDB" id="4726at2759"/>
<dbReference type="EMBL" id="CAJNOM010001051">
    <property type="protein sequence ID" value="CAF1588613.1"/>
    <property type="molecule type" value="Genomic_DNA"/>
</dbReference>
<dbReference type="GO" id="GO:0003723">
    <property type="term" value="F:RNA binding"/>
    <property type="evidence" value="ECO:0007669"/>
    <property type="project" value="UniProtKB-UniRule"/>
</dbReference>